<dbReference type="PANTHER" id="PTHR36072">
    <property type="entry name" value="OS01G0541600 PROTEIN"/>
    <property type="match status" value="1"/>
</dbReference>
<dbReference type="Proteomes" id="UP000233837">
    <property type="component" value="Unassembled WGS sequence"/>
</dbReference>
<keyword evidence="2" id="KW-1185">Reference proteome</keyword>
<accession>A0A2I0V845</accession>
<reference evidence="1 2" key="1">
    <citation type="journal article" date="2016" name="Sci. Rep.">
        <title>The Dendrobium catenatum Lindl. genome sequence provides insights into polysaccharide synthase, floral development and adaptive evolution.</title>
        <authorList>
            <person name="Zhang G.Q."/>
            <person name="Xu Q."/>
            <person name="Bian C."/>
            <person name="Tsai W.C."/>
            <person name="Yeh C.M."/>
            <person name="Liu K.W."/>
            <person name="Yoshida K."/>
            <person name="Zhang L.S."/>
            <person name="Chang S.B."/>
            <person name="Chen F."/>
            <person name="Shi Y."/>
            <person name="Su Y.Y."/>
            <person name="Zhang Y.Q."/>
            <person name="Chen L.J."/>
            <person name="Yin Y."/>
            <person name="Lin M."/>
            <person name="Huang H."/>
            <person name="Deng H."/>
            <person name="Wang Z.W."/>
            <person name="Zhu S.L."/>
            <person name="Zhao X."/>
            <person name="Deng C."/>
            <person name="Niu S.C."/>
            <person name="Huang J."/>
            <person name="Wang M."/>
            <person name="Liu G.H."/>
            <person name="Yang H.J."/>
            <person name="Xiao X.J."/>
            <person name="Hsiao Y.Y."/>
            <person name="Wu W.L."/>
            <person name="Chen Y.Y."/>
            <person name="Mitsuda N."/>
            <person name="Ohme-Takagi M."/>
            <person name="Luo Y.B."/>
            <person name="Van de Peer Y."/>
            <person name="Liu Z.J."/>
        </authorList>
    </citation>
    <scope>NUCLEOTIDE SEQUENCE [LARGE SCALE GENOMIC DNA]</scope>
    <source>
        <tissue evidence="1">The whole plant</tissue>
    </source>
</reference>
<reference evidence="1 2" key="2">
    <citation type="journal article" date="2017" name="Nature">
        <title>The Apostasia genome and the evolution of orchids.</title>
        <authorList>
            <person name="Zhang G.Q."/>
            <person name="Liu K.W."/>
            <person name="Li Z."/>
            <person name="Lohaus R."/>
            <person name="Hsiao Y.Y."/>
            <person name="Niu S.C."/>
            <person name="Wang J.Y."/>
            <person name="Lin Y.C."/>
            <person name="Xu Q."/>
            <person name="Chen L.J."/>
            <person name="Yoshida K."/>
            <person name="Fujiwara S."/>
            <person name="Wang Z.W."/>
            <person name="Zhang Y.Q."/>
            <person name="Mitsuda N."/>
            <person name="Wang M."/>
            <person name="Liu G.H."/>
            <person name="Pecoraro L."/>
            <person name="Huang H.X."/>
            <person name="Xiao X.J."/>
            <person name="Lin M."/>
            <person name="Wu X.Y."/>
            <person name="Wu W.L."/>
            <person name="Chen Y.Y."/>
            <person name="Chang S.B."/>
            <person name="Sakamoto S."/>
            <person name="Ohme-Takagi M."/>
            <person name="Yagi M."/>
            <person name="Zeng S.J."/>
            <person name="Shen C.Y."/>
            <person name="Yeh C.M."/>
            <person name="Luo Y.B."/>
            <person name="Tsai W.C."/>
            <person name="Van de Peer Y."/>
            <person name="Liu Z.J."/>
        </authorList>
    </citation>
    <scope>NUCLEOTIDE SEQUENCE [LARGE SCALE GENOMIC DNA]</scope>
    <source>
        <tissue evidence="1">The whole plant</tissue>
    </source>
</reference>
<dbReference type="AlphaFoldDB" id="A0A2I0V845"/>
<proteinExistence type="predicted"/>
<protein>
    <submittedName>
        <fullName evidence="1">Uncharacterized protein</fullName>
    </submittedName>
</protein>
<evidence type="ECO:0000313" key="1">
    <source>
        <dbReference type="EMBL" id="PKU59580.1"/>
    </source>
</evidence>
<gene>
    <name evidence="1" type="ORF">MA16_Dca028748</name>
</gene>
<evidence type="ECO:0000313" key="2">
    <source>
        <dbReference type="Proteomes" id="UP000233837"/>
    </source>
</evidence>
<organism evidence="1 2">
    <name type="scientific">Dendrobium catenatum</name>
    <dbReference type="NCBI Taxonomy" id="906689"/>
    <lineage>
        <taxon>Eukaryota</taxon>
        <taxon>Viridiplantae</taxon>
        <taxon>Streptophyta</taxon>
        <taxon>Embryophyta</taxon>
        <taxon>Tracheophyta</taxon>
        <taxon>Spermatophyta</taxon>
        <taxon>Magnoliopsida</taxon>
        <taxon>Liliopsida</taxon>
        <taxon>Asparagales</taxon>
        <taxon>Orchidaceae</taxon>
        <taxon>Epidendroideae</taxon>
        <taxon>Malaxideae</taxon>
        <taxon>Dendrobiinae</taxon>
        <taxon>Dendrobium</taxon>
    </lineage>
</organism>
<dbReference type="PANTHER" id="PTHR36072:SF2">
    <property type="entry name" value="OS01G0531000 PROTEIN"/>
    <property type="match status" value="1"/>
</dbReference>
<dbReference type="EMBL" id="KZ505424">
    <property type="protein sequence ID" value="PKU59580.1"/>
    <property type="molecule type" value="Genomic_DNA"/>
</dbReference>
<sequence>MGRRKKDGSNLKAGICKGATLREENLGKKEVDVSSILKIKHLQKLAAWAGGEGGIPPLGAFFGYHLAAKAEVAGVPLDKSSFFCQR</sequence>
<name>A0A2I0V845_9ASPA</name>